<evidence type="ECO:0000313" key="1">
    <source>
        <dbReference type="EnsemblPlants" id="AET1Gv20377200.1"/>
    </source>
</evidence>
<dbReference type="Gramene" id="AET1Gv20377200.1">
    <property type="protein sequence ID" value="AET1Gv20377200.1"/>
    <property type="gene ID" value="AET1Gv20377200"/>
</dbReference>
<reference evidence="1" key="5">
    <citation type="journal article" date="2021" name="G3 (Bethesda)">
        <title>Aegilops tauschii genome assembly Aet v5.0 features greater sequence contiguity and improved annotation.</title>
        <authorList>
            <person name="Wang L."/>
            <person name="Zhu T."/>
            <person name="Rodriguez J.C."/>
            <person name="Deal K.R."/>
            <person name="Dubcovsky J."/>
            <person name="McGuire P.E."/>
            <person name="Lux T."/>
            <person name="Spannagl M."/>
            <person name="Mayer K.F.X."/>
            <person name="Baldrich P."/>
            <person name="Meyers B.C."/>
            <person name="Huo N."/>
            <person name="Gu Y.Q."/>
            <person name="Zhou H."/>
            <person name="Devos K.M."/>
            <person name="Bennetzen J.L."/>
            <person name="Unver T."/>
            <person name="Budak H."/>
            <person name="Gulick P.J."/>
            <person name="Galiba G."/>
            <person name="Kalapos B."/>
            <person name="Nelson D.R."/>
            <person name="Li P."/>
            <person name="You F.M."/>
            <person name="Luo M.C."/>
            <person name="Dvorak J."/>
        </authorList>
    </citation>
    <scope>NUCLEOTIDE SEQUENCE [LARGE SCALE GENOMIC DNA]</scope>
    <source>
        <strain evidence="1">cv. AL8/78</strain>
    </source>
</reference>
<proteinExistence type="predicted"/>
<reference evidence="1" key="3">
    <citation type="journal article" date="2017" name="Nature">
        <title>Genome sequence of the progenitor of the wheat D genome Aegilops tauschii.</title>
        <authorList>
            <person name="Luo M.C."/>
            <person name="Gu Y.Q."/>
            <person name="Puiu D."/>
            <person name="Wang H."/>
            <person name="Twardziok S.O."/>
            <person name="Deal K.R."/>
            <person name="Huo N."/>
            <person name="Zhu T."/>
            <person name="Wang L."/>
            <person name="Wang Y."/>
            <person name="McGuire P.E."/>
            <person name="Liu S."/>
            <person name="Long H."/>
            <person name="Ramasamy R.K."/>
            <person name="Rodriguez J.C."/>
            <person name="Van S.L."/>
            <person name="Yuan L."/>
            <person name="Wang Z."/>
            <person name="Xia Z."/>
            <person name="Xiao L."/>
            <person name="Anderson O.D."/>
            <person name="Ouyang S."/>
            <person name="Liang Y."/>
            <person name="Zimin A.V."/>
            <person name="Pertea G."/>
            <person name="Qi P."/>
            <person name="Bennetzen J.L."/>
            <person name="Dai X."/>
            <person name="Dawson M.W."/>
            <person name="Muller H.G."/>
            <person name="Kugler K."/>
            <person name="Rivarola-Duarte L."/>
            <person name="Spannagl M."/>
            <person name="Mayer K.F.X."/>
            <person name="Lu F.H."/>
            <person name="Bevan M.W."/>
            <person name="Leroy P."/>
            <person name="Li P."/>
            <person name="You F.M."/>
            <person name="Sun Q."/>
            <person name="Liu Z."/>
            <person name="Lyons E."/>
            <person name="Wicker T."/>
            <person name="Salzberg S.L."/>
            <person name="Devos K.M."/>
            <person name="Dvorak J."/>
        </authorList>
    </citation>
    <scope>NUCLEOTIDE SEQUENCE [LARGE SCALE GENOMIC DNA]</scope>
    <source>
        <strain evidence="1">cv. AL8/78</strain>
    </source>
</reference>
<reference evidence="2" key="2">
    <citation type="journal article" date="2017" name="Nat. Plants">
        <title>The Aegilops tauschii genome reveals multiple impacts of transposons.</title>
        <authorList>
            <person name="Zhao G."/>
            <person name="Zou C."/>
            <person name="Li K."/>
            <person name="Wang K."/>
            <person name="Li T."/>
            <person name="Gao L."/>
            <person name="Zhang X."/>
            <person name="Wang H."/>
            <person name="Yang Z."/>
            <person name="Liu X."/>
            <person name="Jiang W."/>
            <person name="Mao L."/>
            <person name="Kong X."/>
            <person name="Jiao Y."/>
            <person name="Jia J."/>
        </authorList>
    </citation>
    <scope>NUCLEOTIDE SEQUENCE [LARGE SCALE GENOMIC DNA]</scope>
    <source>
        <strain evidence="2">cv. AL8/78</strain>
    </source>
</reference>
<dbReference type="Proteomes" id="UP000015105">
    <property type="component" value="Chromosome 1D"/>
</dbReference>
<accession>A0A452YCV2</accession>
<name>A0A452YCV2_AEGTS</name>
<keyword evidence="2" id="KW-1185">Reference proteome</keyword>
<sequence length="129" mass="14289">MNTTCRPLSAARFMANWKRSEVFPLLHSSKKGHKIDAAGSEVSTDHGDNVLDETHGFYDSFGLLRRAGRKGASFSKPREVWEAAYQHGGPERRMMPASSNGGAAVDVPEKNLSAIEMFGRRRDLVAEIR</sequence>
<evidence type="ECO:0000313" key="2">
    <source>
        <dbReference type="Proteomes" id="UP000015105"/>
    </source>
</evidence>
<protein>
    <submittedName>
        <fullName evidence="1">Uncharacterized protein</fullName>
    </submittedName>
</protein>
<reference evidence="2" key="1">
    <citation type="journal article" date="2014" name="Science">
        <title>Ancient hybridizations among the ancestral genomes of bread wheat.</title>
        <authorList>
            <consortium name="International Wheat Genome Sequencing Consortium,"/>
            <person name="Marcussen T."/>
            <person name="Sandve S.R."/>
            <person name="Heier L."/>
            <person name="Spannagl M."/>
            <person name="Pfeifer M."/>
            <person name="Jakobsen K.S."/>
            <person name="Wulff B.B."/>
            <person name="Steuernagel B."/>
            <person name="Mayer K.F."/>
            <person name="Olsen O.A."/>
        </authorList>
    </citation>
    <scope>NUCLEOTIDE SEQUENCE [LARGE SCALE GENOMIC DNA]</scope>
    <source>
        <strain evidence="2">cv. AL8/78</strain>
    </source>
</reference>
<organism evidence="1 2">
    <name type="scientific">Aegilops tauschii subsp. strangulata</name>
    <name type="common">Goatgrass</name>
    <dbReference type="NCBI Taxonomy" id="200361"/>
    <lineage>
        <taxon>Eukaryota</taxon>
        <taxon>Viridiplantae</taxon>
        <taxon>Streptophyta</taxon>
        <taxon>Embryophyta</taxon>
        <taxon>Tracheophyta</taxon>
        <taxon>Spermatophyta</taxon>
        <taxon>Magnoliopsida</taxon>
        <taxon>Liliopsida</taxon>
        <taxon>Poales</taxon>
        <taxon>Poaceae</taxon>
        <taxon>BOP clade</taxon>
        <taxon>Pooideae</taxon>
        <taxon>Triticodae</taxon>
        <taxon>Triticeae</taxon>
        <taxon>Triticinae</taxon>
        <taxon>Aegilops</taxon>
    </lineage>
</organism>
<dbReference type="AlphaFoldDB" id="A0A452YCV2"/>
<dbReference type="EnsemblPlants" id="AET1Gv20377200.1">
    <property type="protein sequence ID" value="AET1Gv20377200.1"/>
    <property type="gene ID" value="AET1Gv20377200"/>
</dbReference>
<reference evidence="1" key="4">
    <citation type="submission" date="2019-03" db="UniProtKB">
        <authorList>
            <consortium name="EnsemblPlants"/>
        </authorList>
    </citation>
    <scope>IDENTIFICATION</scope>
</reference>